<dbReference type="EMBL" id="CM055750">
    <property type="protein sequence ID" value="KAJ7993878.1"/>
    <property type="molecule type" value="Genomic_DNA"/>
</dbReference>
<gene>
    <name evidence="1" type="ORF">DPEC_G00259260</name>
</gene>
<evidence type="ECO:0000313" key="2">
    <source>
        <dbReference type="Proteomes" id="UP001157502"/>
    </source>
</evidence>
<keyword evidence="2" id="KW-1185">Reference proteome</keyword>
<sequence>MLSQRWTAVPVVQIKGVAFPKHMRQQGTRPSQQVAAEQKPRPVKRPKHRAKTPVGPASPTTLEPPVTPPTALRLQPGHRRDQLFSDHFRPSTS</sequence>
<protein>
    <submittedName>
        <fullName evidence="1">Uncharacterized protein</fullName>
    </submittedName>
</protein>
<name>A0ACC2FQY9_DALPE</name>
<proteinExistence type="predicted"/>
<evidence type="ECO:0000313" key="1">
    <source>
        <dbReference type="EMBL" id="KAJ7993878.1"/>
    </source>
</evidence>
<comment type="caution">
    <text evidence="1">The sequence shown here is derived from an EMBL/GenBank/DDBJ whole genome shotgun (WGS) entry which is preliminary data.</text>
</comment>
<dbReference type="Proteomes" id="UP001157502">
    <property type="component" value="Chromosome 23"/>
</dbReference>
<organism evidence="1 2">
    <name type="scientific">Dallia pectoralis</name>
    <name type="common">Alaska blackfish</name>
    <dbReference type="NCBI Taxonomy" id="75939"/>
    <lineage>
        <taxon>Eukaryota</taxon>
        <taxon>Metazoa</taxon>
        <taxon>Chordata</taxon>
        <taxon>Craniata</taxon>
        <taxon>Vertebrata</taxon>
        <taxon>Euteleostomi</taxon>
        <taxon>Actinopterygii</taxon>
        <taxon>Neopterygii</taxon>
        <taxon>Teleostei</taxon>
        <taxon>Protacanthopterygii</taxon>
        <taxon>Esociformes</taxon>
        <taxon>Umbridae</taxon>
        <taxon>Dallia</taxon>
    </lineage>
</organism>
<reference evidence="1" key="1">
    <citation type="submission" date="2021-05" db="EMBL/GenBank/DDBJ databases">
        <authorList>
            <person name="Pan Q."/>
            <person name="Jouanno E."/>
            <person name="Zahm M."/>
            <person name="Klopp C."/>
            <person name="Cabau C."/>
            <person name="Louis A."/>
            <person name="Berthelot C."/>
            <person name="Parey E."/>
            <person name="Roest Crollius H."/>
            <person name="Montfort J."/>
            <person name="Robinson-Rechavi M."/>
            <person name="Bouchez O."/>
            <person name="Lampietro C."/>
            <person name="Lopez Roques C."/>
            <person name="Donnadieu C."/>
            <person name="Postlethwait J."/>
            <person name="Bobe J."/>
            <person name="Dillon D."/>
            <person name="Chandos A."/>
            <person name="von Hippel F."/>
            <person name="Guiguen Y."/>
        </authorList>
    </citation>
    <scope>NUCLEOTIDE SEQUENCE</scope>
    <source>
        <strain evidence="1">YG-Jan2019</strain>
    </source>
</reference>
<accession>A0ACC2FQY9</accession>